<dbReference type="InterPro" id="IPR052964">
    <property type="entry name" value="Sporulation_signal_mat"/>
</dbReference>
<dbReference type="Proteomes" id="UP000000441">
    <property type="component" value="Plasmid pBc239"/>
</dbReference>
<evidence type="ECO:0000256" key="4">
    <source>
        <dbReference type="ARBA" id="ARBA00023136"/>
    </source>
</evidence>
<keyword evidence="4 5" id="KW-0472">Membrane</keyword>
<feature type="transmembrane region" description="Helical" evidence="5">
    <location>
        <begin position="227"/>
        <end position="248"/>
    </location>
</feature>
<dbReference type="KEGG" id="bcq:BCQ_PI045"/>
<feature type="transmembrane region" description="Helical" evidence="5">
    <location>
        <begin position="255"/>
        <end position="288"/>
    </location>
</feature>
<dbReference type="PANTHER" id="PTHR39535:SF2">
    <property type="entry name" value="HTTM DOMAIN-CONTAINING PROTEIN"/>
    <property type="match status" value="1"/>
</dbReference>
<dbReference type="SMART" id="SM00752">
    <property type="entry name" value="HTTM"/>
    <property type="match status" value="1"/>
</dbReference>
<keyword evidence="2 5" id="KW-0812">Transmembrane</keyword>
<evidence type="ECO:0000313" key="7">
    <source>
        <dbReference type="EMBL" id="ACM15779.1"/>
    </source>
</evidence>
<dbReference type="PANTHER" id="PTHR39535">
    <property type="entry name" value="SPORULATION-DELAYING PROTEIN SDPB"/>
    <property type="match status" value="1"/>
</dbReference>
<proteinExistence type="predicted"/>
<evidence type="ECO:0000256" key="2">
    <source>
        <dbReference type="ARBA" id="ARBA00022692"/>
    </source>
</evidence>
<feature type="transmembrane region" description="Helical" evidence="5">
    <location>
        <begin position="21"/>
        <end position="41"/>
    </location>
</feature>
<reference evidence="7 8" key="1">
    <citation type="journal article" date="2009" name="J. Bacteriol.">
        <title>Complete genome sequence of the extremophilic Bacillus cereus strain Q1 with industrial applications.</title>
        <authorList>
            <person name="Xiong Z."/>
            <person name="Jiang Y."/>
            <person name="Qi D."/>
            <person name="Lu H."/>
            <person name="Yang F."/>
            <person name="Yang J."/>
            <person name="Chen L."/>
            <person name="Sun L."/>
            <person name="Xu X."/>
            <person name="Xue Y."/>
            <person name="Zhu Y."/>
            <person name="Jin Q."/>
        </authorList>
    </citation>
    <scope>NUCLEOTIDE SEQUENCE [LARGE SCALE GENOMIC DNA]</scope>
    <source>
        <strain evidence="7 8">Q1</strain>
        <plasmid evidence="7 8">pBc239</plasmid>
    </source>
</reference>
<dbReference type="InterPro" id="IPR011020">
    <property type="entry name" value="HTTM-like"/>
</dbReference>
<dbReference type="EMBL" id="CP000228">
    <property type="protein sequence ID" value="ACM15779.1"/>
    <property type="molecule type" value="Genomic_DNA"/>
</dbReference>
<feature type="transmembrane region" description="Helical" evidence="5">
    <location>
        <begin position="77"/>
        <end position="97"/>
    </location>
</feature>
<feature type="transmembrane region" description="Helical" evidence="5">
    <location>
        <begin position="160"/>
        <end position="182"/>
    </location>
</feature>
<gene>
    <name evidence="7" type="ordered locus">BCQ_PI045</name>
</gene>
<accession>B9J5Y4</accession>
<evidence type="ECO:0000256" key="3">
    <source>
        <dbReference type="ARBA" id="ARBA00022989"/>
    </source>
</evidence>
<comment type="subcellular location">
    <subcellularLocation>
        <location evidence="1">Endomembrane system</location>
        <topology evidence="1">Multi-pass membrane protein</topology>
    </subcellularLocation>
</comment>
<sequence length="313" mass="36583">MLQKIENKLLEYIINEKVWTNVYGVARSIIALSFLLTLLINDTKVFFRPTSDLSEFPVCSNVSFGLFCIIPTTGNYIILEVIRFVSIIILLLVVIGWRPKFTGILHWYIMYSWNTAAITLDGGEQVSSVITFLLIPITLTDHRKWHWTKLKEDEHKQCNIYKKALCIISYWFIRVQIAILYLHSTVAKVFEEEWINGTAVYYFLEDPIFGLNPYLHKIFDYFLTSPLIILPTWGTLIIQISLFGALFVNKKYWKYFLLVAIFMHEIFAVILGLISFSLVMLGVLILYLRPLDKEFSSIHIKNKIYKRKEEEVA</sequence>
<name>B9J5Y4_BACCQ</name>
<protein>
    <recommendedName>
        <fullName evidence="6">HTTM-like domain-containing protein</fullName>
    </recommendedName>
</protein>
<evidence type="ECO:0000259" key="6">
    <source>
        <dbReference type="SMART" id="SM00752"/>
    </source>
</evidence>
<feature type="domain" description="HTTM-like" evidence="6">
    <location>
        <begin position="15"/>
        <end position="292"/>
    </location>
</feature>
<dbReference type="InterPro" id="IPR023894">
    <property type="entry name" value="Sporulation_SdpB"/>
</dbReference>
<organism evidence="7 8">
    <name type="scientific">Bacillus cereus (strain Q1)</name>
    <dbReference type="NCBI Taxonomy" id="361100"/>
    <lineage>
        <taxon>Bacteria</taxon>
        <taxon>Bacillati</taxon>
        <taxon>Bacillota</taxon>
        <taxon>Bacilli</taxon>
        <taxon>Bacillales</taxon>
        <taxon>Bacillaceae</taxon>
        <taxon>Bacillus</taxon>
        <taxon>Bacillus cereus group</taxon>
    </lineage>
</organism>
<dbReference type="NCBIfam" id="TIGR04033">
    <property type="entry name" value="export_SdpB"/>
    <property type="match status" value="1"/>
</dbReference>
<keyword evidence="3 5" id="KW-1133">Transmembrane helix</keyword>
<evidence type="ECO:0000256" key="5">
    <source>
        <dbReference type="SAM" id="Phobius"/>
    </source>
</evidence>
<evidence type="ECO:0000313" key="8">
    <source>
        <dbReference type="Proteomes" id="UP000000441"/>
    </source>
</evidence>
<keyword evidence="7" id="KW-0614">Plasmid</keyword>
<evidence type="ECO:0000256" key="1">
    <source>
        <dbReference type="ARBA" id="ARBA00004127"/>
    </source>
</evidence>
<geneLocation type="plasmid" evidence="7 8">
    <name>pBc239</name>
</geneLocation>
<dbReference type="AlphaFoldDB" id="B9J5Y4"/>
<dbReference type="HOGENOM" id="CLU_063685_0_0_9"/>
<dbReference type="GO" id="GO:0012505">
    <property type="term" value="C:endomembrane system"/>
    <property type="evidence" value="ECO:0007669"/>
    <property type="project" value="UniProtKB-SubCell"/>
</dbReference>